<keyword evidence="3" id="KW-0812">Transmembrane</keyword>
<dbReference type="InterPro" id="IPR000873">
    <property type="entry name" value="AMP-dep_synth/lig_dom"/>
</dbReference>
<dbReference type="PANTHER" id="PTHR43201">
    <property type="entry name" value="ACYL-COA SYNTHETASE"/>
    <property type="match status" value="1"/>
</dbReference>
<dbReference type="EMBL" id="QRAN01000005">
    <property type="protein sequence ID" value="RLQ22645.1"/>
    <property type="molecule type" value="Genomic_DNA"/>
</dbReference>
<dbReference type="AlphaFoldDB" id="A0A3L7E1A6"/>
<dbReference type="InterPro" id="IPR045851">
    <property type="entry name" value="AMP-bd_C_sf"/>
</dbReference>
<evidence type="ECO:0000256" key="1">
    <source>
        <dbReference type="ARBA" id="ARBA00006432"/>
    </source>
</evidence>
<keyword evidence="3" id="KW-0472">Membrane</keyword>
<dbReference type="PROSITE" id="PS00455">
    <property type="entry name" value="AMP_BINDING"/>
    <property type="match status" value="1"/>
</dbReference>
<evidence type="ECO:0000259" key="4">
    <source>
        <dbReference type="Pfam" id="PF00501"/>
    </source>
</evidence>
<dbReference type="OrthoDB" id="9803968at2"/>
<evidence type="ECO:0000313" key="6">
    <source>
        <dbReference type="EMBL" id="RLQ22645.1"/>
    </source>
</evidence>
<feature type="domain" description="AMP-binding enzyme C-terminal" evidence="5">
    <location>
        <begin position="475"/>
        <end position="551"/>
    </location>
</feature>
<proteinExistence type="inferred from homology"/>
<comment type="caution">
    <text evidence="6">The sequence shown here is derived from an EMBL/GenBank/DDBJ whole genome shotgun (WGS) entry which is preliminary data.</text>
</comment>
<dbReference type="GO" id="GO:0006631">
    <property type="term" value="P:fatty acid metabolic process"/>
    <property type="evidence" value="ECO:0007669"/>
    <property type="project" value="TreeGrafter"/>
</dbReference>
<evidence type="ECO:0000256" key="2">
    <source>
        <dbReference type="ARBA" id="ARBA00022598"/>
    </source>
</evidence>
<name>A0A3L7E1A6_9GAMM</name>
<dbReference type="Gene3D" id="3.30.300.30">
    <property type="match status" value="1"/>
</dbReference>
<dbReference type="InterPro" id="IPR025110">
    <property type="entry name" value="AMP-bd_C"/>
</dbReference>
<dbReference type="Pfam" id="PF13193">
    <property type="entry name" value="AMP-binding_C"/>
    <property type="match status" value="1"/>
</dbReference>
<dbReference type="Gene3D" id="3.40.50.980">
    <property type="match status" value="2"/>
</dbReference>
<reference evidence="6 7" key="1">
    <citation type="submission" date="2018-07" db="EMBL/GenBank/DDBJ databases">
        <title>Halioglobus sp. genome submission.</title>
        <authorList>
            <person name="Ye M.-Q."/>
            <person name="Du Z.-J."/>
        </authorList>
    </citation>
    <scope>NUCLEOTIDE SEQUENCE [LARGE SCALE GENOMIC DNA]</scope>
    <source>
        <strain evidence="6 7">U0301</strain>
    </source>
</reference>
<dbReference type="RefSeq" id="WP_117953416.1">
    <property type="nucleotide sequence ID" value="NZ_QRAN01000005.1"/>
</dbReference>
<evidence type="ECO:0000313" key="7">
    <source>
        <dbReference type="Proteomes" id="UP000265509"/>
    </source>
</evidence>
<comment type="similarity">
    <text evidence="1">Belongs to the ATP-dependent AMP-binding enzyme family.</text>
</comment>
<dbReference type="Pfam" id="PF00501">
    <property type="entry name" value="AMP-binding"/>
    <property type="match status" value="1"/>
</dbReference>
<dbReference type="PANTHER" id="PTHR43201:SF5">
    <property type="entry name" value="MEDIUM-CHAIN ACYL-COA LIGASE ACSF2, MITOCHONDRIAL"/>
    <property type="match status" value="1"/>
</dbReference>
<sequence>MYEQLAQVISKMTAPGEMFEIRETEVAGQTMKTWALAPPSLRDLWLGTAGHQDKTYLVYQDERWTYAEAHEQVARIAGWLSANGIGQHDRVAIAMRNYPEWLLTYWALASIGAVSVGVNAWWVADELQYGLQDSAVSMIICDQERLDRFARIRGSLPGVQAVAVRTDTTPEWATPWSAVLQAEPSIAEVSIDPEDDACIFYTSGTTGKPKGAQLTHRGCANNVFSALFATLSQTTAHAMIEGQEPVSPGDPSQPQPAAIIATPLFHVTANNVVAHALTVAGGKLVSMYKWDAAEALRIIEEEKITNFSGVPVMSREIIHHPDFSRRDTSSLRLLGGGGAPVQPDLTEKVMQRGGNAMPSQGYGLTETSGLAASSWGVFLNDKPNSAGRILPVFDVKAVDAEGNTLPTGEIGEICFRGPQIIKGYLNRPEDTAETIIDGWLHTGDIGYVDADNFVFLVDRAKDMVLRGGENVYCSEVEAAIFKHDAVAEAVVFSVPDERLGEEVGAAIVPVEGQSLSAAEIRTFCADKLAAFKIPRHIWILDAPLPRNASGKFVKRTLQDMLDLADAG</sequence>
<accession>A0A3L7E1A6</accession>
<protein>
    <submittedName>
        <fullName evidence="6">AMP-dependent synthetase</fullName>
    </submittedName>
</protein>
<gene>
    <name evidence="6" type="ORF">DWB85_06590</name>
</gene>
<evidence type="ECO:0000256" key="3">
    <source>
        <dbReference type="SAM" id="Phobius"/>
    </source>
</evidence>
<dbReference type="Proteomes" id="UP000265509">
    <property type="component" value="Unassembled WGS sequence"/>
</dbReference>
<keyword evidence="3" id="KW-1133">Transmembrane helix</keyword>
<evidence type="ECO:0000259" key="5">
    <source>
        <dbReference type="Pfam" id="PF13193"/>
    </source>
</evidence>
<dbReference type="GO" id="GO:0031956">
    <property type="term" value="F:medium-chain fatty acid-CoA ligase activity"/>
    <property type="evidence" value="ECO:0007669"/>
    <property type="project" value="TreeGrafter"/>
</dbReference>
<dbReference type="SUPFAM" id="SSF56801">
    <property type="entry name" value="Acetyl-CoA synthetase-like"/>
    <property type="match status" value="1"/>
</dbReference>
<feature type="transmembrane region" description="Helical" evidence="3">
    <location>
        <begin position="103"/>
        <end position="124"/>
    </location>
</feature>
<keyword evidence="7" id="KW-1185">Reference proteome</keyword>
<feature type="domain" description="AMP-dependent synthetase/ligase" evidence="4">
    <location>
        <begin position="49"/>
        <end position="425"/>
    </location>
</feature>
<organism evidence="6 7">
    <name type="scientific">Seongchinamella sediminis</name>
    <dbReference type="NCBI Taxonomy" id="2283635"/>
    <lineage>
        <taxon>Bacteria</taxon>
        <taxon>Pseudomonadati</taxon>
        <taxon>Pseudomonadota</taxon>
        <taxon>Gammaproteobacteria</taxon>
        <taxon>Cellvibrionales</taxon>
        <taxon>Halieaceae</taxon>
        <taxon>Seongchinamella</taxon>
    </lineage>
</organism>
<keyword evidence="2" id="KW-0436">Ligase</keyword>
<dbReference type="InterPro" id="IPR020845">
    <property type="entry name" value="AMP-binding_CS"/>
</dbReference>
<dbReference type="Gene3D" id="2.30.38.10">
    <property type="entry name" value="Luciferase, Domain 3"/>
    <property type="match status" value="1"/>
</dbReference>